<dbReference type="Proteomes" id="UP000266188">
    <property type="component" value="Unassembled WGS sequence"/>
</dbReference>
<evidence type="ECO:0000256" key="1">
    <source>
        <dbReference type="SAM" id="MobiDB-lite"/>
    </source>
</evidence>
<keyword evidence="3" id="KW-1185">Reference proteome</keyword>
<dbReference type="AlphaFoldDB" id="A0A3A2ZG61"/>
<dbReference type="EMBL" id="MVGC01000193">
    <property type="protein sequence ID" value="RJE21986.1"/>
    <property type="molecule type" value="Genomic_DNA"/>
</dbReference>
<feature type="region of interest" description="Disordered" evidence="1">
    <location>
        <begin position="1"/>
        <end position="27"/>
    </location>
</feature>
<evidence type="ECO:0000313" key="2">
    <source>
        <dbReference type="EMBL" id="RJE21986.1"/>
    </source>
</evidence>
<reference evidence="3" key="1">
    <citation type="submission" date="2017-02" db="EMBL/GenBank/DDBJ databases">
        <authorList>
            <person name="Tafer H."/>
            <person name="Lopandic K."/>
        </authorList>
    </citation>
    <scope>NUCLEOTIDE SEQUENCE [LARGE SCALE GENOMIC DNA]</scope>
    <source>
        <strain evidence="3">CBS 366.77</strain>
    </source>
</reference>
<protein>
    <submittedName>
        <fullName evidence="2">Uncharacterized protein</fullName>
    </submittedName>
</protein>
<proteinExistence type="predicted"/>
<name>A0A3A2ZG61_9EURO</name>
<sequence>MAVAAYSLDSVGEITSRTSTGSSGVPNQGTYPSVKFCICENRKMVAHTLLSWDGQRCQKKSSVLLE</sequence>
<comment type="caution">
    <text evidence="2">The sequence shown here is derived from an EMBL/GenBank/DDBJ whole genome shotgun (WGS) entry which is preliminary data.</text>
</comment>
<organism evidence="2 3">
    <name type="scientific">Aspergillus sclerotialis</name>
    <dbReference type="NCBI Taxonomy" id="2070753"/>
    <lineage>
        <taxon>Eukaryota</taxon>
        <taxon>Fungi</taxon>
        <taxon>Dikarya</taxon>
        <taxon>Ascomycota</taxon>
        <taxon>Pezizomycotina</taxon>
        <taxon>Eurotiomycetes</taxon>
        <taxon>Eurotiomycetidae</taxon>
        <taxon>Eurotiales</taxon>
        <taxon>Aspergillaceae</taxon>
        <taxon>Aspergillus</taxon>
        <taxon>Aspergillus subgen. Polypaecilum</taxon>
    </lineage>
</organism>
<accession>A0A3A2ZG61</accession>
<evidence type="ECO:0000313" key="3">
    <source>
        <dbReference type="Proteomes" id="UP000266188"/>
    </source>
</evidence>
<gene>
    <name evidence="2" type="ORF">PHISCL_05690</name>
</gene>
<feature type="compositionally biased region" description="Polar residues" evidence="1">
    <location>
        <begin position="13"/>
        <end position="27"/>
    </location>
</feature>